<dbReference type="EMBL" id="CP031263">
    <property type="protein sequence ID" value="AXH92273.1"/>
    <property type="molecule type" value="Genomic_DNA"/>
</dbReference>
<evidence type="ECO:0000313" key="1">
    <source>
        <dbReference type="EMBL" id="AXH92273.1"/>
    </source>
</evidence>
<organism evidence="1 2">
    <name type="scientific">Micromonospora aurantiaca</name>
    <name type="common">nom. illeg.</name>
    <dbReference type="NCBI Taxonomy" id="47850"/>
    <lineage>
        <taxon>Bacteria</taxon>
        <taxon>Bacillati</taxon>
        <taxon>Actinomycetota</taxon>
        <taxon>Actinomycetes</taxon>
        <taxon>Micromonosporales</taxon>
        <taxon>Micromonosporaceae</taxon>
        <taxon>Micromonospora</taxon>
    </lineage>
</organism>
<gene>
    <name evidence="1" type="ORF">DVH21_21405</name>
</gene>
<accession>A0A6N3K550</accession>
<proteinExistence type="predicted"/>
<dbReference type="AlphaFoldDB" id="A0A6N3K550"/>
<sequence>MTPLSGRPGQAASHPYYERAARYPTSWTQWVQSLCDRRGVSGEEGGSLITERRKPAPVNAFVIACNGRCQ</sequence>
<reference evidence="1 2" key="2">
    <citation type="submission" date="2018-08" db="EMBL/GenBank/DDBJ databases">
        <title>Streptomyces kandeliansis sp. nov., an endophytic bacterium isolated from mangrove plant.</title>
        <authorList>
            <person name="Wang R."/>
        </authorList>
    </citation>
    <scope>NUCLEOTIDE SEQUENCE [LARGE SCALE GENOMIC DNA]</scope>
    <source>
        <strain evidence="2">H14(2018)</strain>
    </source>
</reference>
<protein>
    <submittedName>
        <fullName evidence="1">Uncharacterized protein</fullName>
    </submittedName>
</protein>
<evidence type="ECO:0000313" key="2">
    <source>
        <dbReference type="Proteomes" id="UP000253958"/>
    </source>
</evidence>
<name>A0A6N3K550_9ACTN</name>
<dbReference type="Proteomes" id="UP000253958">
    <property type="component" value="Chromosome"/>
</dbReference>
<reference evidence="1 2" key="1">
    <citation type="submission" date="2018-07" db="EMBL/GenBank/DDBJ databases">
        <authorList>
            <person name="Ye Y."/>
        </authorList>
    </citation>
    <scope>NUCLEOTIDE SEQUENCE [LARGE SCALE GENOMIC DNA]</scope>
    <source>
        <strain evidence="2">H14(2018)</strain>
    </source>
</reference>
<dbReference type="OMA" id="PTSWTQW"/>